<dbReference type="EMBL" id="BARU01043014">
    <property type="protein sequence ID" value="GAH77315.1"/>
    <property type="molecule type" value="Genomic_DNA"/>
</dbReference>
<evidence type="ECO:0000313" key="1">
    <source>
        <dbReference type="EMBL" id="GAH77315.1"/>
    </source>
</evidence>
<organism evidence="1">
    <name type="scientific">marine sediment metagenome</name>
    <dbReference type="NCBI Taxonomy" id="412755"/>
    <lineage>
        <taxon>unclassified sequences</taxon>
        <taxon>metagenomes</taxon>
        <taxon>ecological metagenomes</taxon>
    </lineage>
</organism>
<name>X1J704_9ZZZZ</name>
<comment type="caution">
    <text evidence="1">The sequence shown here is derived from an EMBL/GenBank/DDBJ whole genome shotgun (WGS) entry which is preliminary data.</text>
</comment>
<gene>
    <name evidence="1" type="ORF">S03H2_65963</name>
</gene>
<reference evidence="1" key="1">
    <citation type="journal article" date="2014" name="Front. Microbiol.">
        <title>High frequency of phylogenetically diverse reductive dehalogenase-homologous genes in deep subseafloor sedimentary metagenomes.</title>
        <authorList>
            <person name="Kawai M."/>
            <person name="Futagami T."/>
            <person name="Toyoda A."/>
            <person name="Takaki Y."/>
            <person name="Nishi S."/>
            <person name="Hori S."/>
            <person name="Arai W."/>
            <person name="Tsubouchi T."/>
            <person name="Morono Y."/>
            <person name="Uchiyama I."/>
            <person name="Ito T."/>
            <person name="Fujiyama A."/>
            <person name="Inagaki F."/>
            <person name="Takami H."/>
        </authorList>
    </citation>
    <scope>NUCLEOTIDE SEQUENCE</scope>
    <source>
        <strain evidence="1">Expedition CK06-06</strain>
    </source>
</reference>
<sequence>MSANFEPKLCEIEDIYVKTRGTSGMEDKIIGIGEDMFQIKENYRQHTISKWTSVGWKQLVIISTQTKGLPDPRSLTADAYHDKLWDKSYSIAKRFSKSCYR</sequence>
<proteinExistence type="predicted"/>
<dbReference type="AlphaFoldDB" id="X1J704"/>
<protein>
    <submittedName>
        <fullName evidence="1">Uncharacterized protein</fullName>
    </submittedName>
</protein>
<accession>X1J704</accession>